<dbReference type="AlphaFoldDB" id="A0A4U6WHB7"/>
<evidence type="ECO:0000313" key="2">
    <source>
        <dbReference type="Proteomes" id="UP000298652"/>
    </source>
</evidence>
<name>A0A4U6WHB7_SETVI</name>
<reference evidence="1" key="1">
    <citation type="submission" date="2019-03" db="EMBL/GenBank/DDBJ databases">
        <title>WGS assembly of Setaria viridis.</title>
        <authorList>
            <person name="Huang P."/>
            <person name="Jenkins J."/>
            <person name="Grimwood J."/>
            <person name="Barry K."/>
            <person name="Healey A."/>
            <person name="Mamidi S."/>
            <person name="Sreedasyam A."/>
            <person name="Shu S."/>
            <person name="Feldman M."/>
            <person name="Wu J."/>
            <person name="Yu Y."/>
            <person name="Chen C."/>
            <person name="Johnson J."/>
            <person name="Rokhsar D."/>
            <person name="Baxter I."/>
            <person name="Schmutz J."/>
            <person name="Brutnell T."/>
            <person name="Kellogg E."/>
        </authorList>
    </citation>
    <scope>NUCLEOTIDE SEQUENCE [LARGE SCALE GENOMIC DNA]</scope>
</reference>
<dbReference type="PANTHER" id="PTHR33264">
    <property type="entry name" value="EXPRESSED PROTEIN"/>
    <property type="match status" value="1"/>
</dbReference>
<keyword evidence="2" id="KW-1185">Reference proteome</keyword>
<proteinExistence type="predicted"/>
<sequence>MLSSPAGSSSPCPRHRLIFLPIHHCSCGSASTVLCPTMASCAAETGLVAMDCLVVCCCCPCLVLQVTVFLFVRLPKRVVVKTKRIILRRWHRRRPSSPMAASKGGAGCAAAAAGLKLEELLDLDDGFEAAFGIRDGGADGWKERCFAVDGNDDHDGVWEAIIEQEGLFWFGSFWGRPEQEGPAAGGDDQMGGRSFRLPVSLESVCE</sequence>
<dbReference type="OMA" id="FWGRPEQ"/>
<dbReference type="Proteomes" id="UP000298652">
    <property type="component" value="Chromosome 1"/>
</dbReference>
<dbReference type="PANTHER" id="PTHR33264:SF27">
    <property type="entry name" value="TRANSMEMBRANE PROTEIN"/>
    <property type="match status" value="1"/>
</dbReference>
<gene>
    <name evidence="1" type="ORF">SEVIR_1G297300v2</name>
</gene>
<dbReference type="Gramene" id="TKW41183">
    <property type="protein sequence ID" value="TKW41183"/>
    <property type="gene ID" value="SEVIR_1G297300v2"/>
</dbReference>
<accession>A0A4U6WHB7</accession>
<evidence type="ECO:0000313" key="1">
    <source>
        <dbReference type="EMBL" id="TKW41183.1"/>
    </source>
</evidence>
<dbReference type="EMBL" id="CM016552">
    <property type="protein sequence ID" value="TKW41183.1"/>
    <property type="molecule type" value="Genomic_DNA"/>
</dbReference>
<protein>
    <submittedName>
        <fullName evidence="1">Uncharacterized protein</fullName>
    </submittedName>
</protein>
<organism evidence="1 2">
    <name type="scientific">Setaria viridis</name>
    <name type="common">Green bristlegrass</name>
    <name type="synonym">Setaria italica subsp. viridis</name>
    <dbReference type="NCBI Taxonomy" id="4556"/>
    <lineage>
        <taxon>Eukaryota</taxon>
        <taxon>Viridiplantae</taxon>
        <taxon>Streptophyta</taxon>
        <taxon>Embryophyta</taxon>
        <taxon>Tracheophyta</taxon>
        <taxon>Spermatophyta</taxon>
        <taxon>Magnoliopsida</taxon>
        <taxon>Liliopsida</taxon>
        <taxon>Poales</taxon>
        <taxon>Poaceae</taxon>
        <taxon>PACMAD clade</taxon>
        <taxon>Panicoideae</taxon>
        <taxon>Panicodae</taxon>
        <taxon>Paniceae</taxon>
        <taxon>Cenchrinae</taxon>
        <taxon>Setaria</taxon>
    </lineage>
</organism>